<keyword evidence="3" id="KW-1185">Reference proteome</keyword>
<protein>
    <submittedName>
        <fullName evidence="2">Uncharacterized protein</fullName>
    </submittedName>
</protein>
<keyword evidence="1" id="KW-1133">Transmembrane helix</keyword>
<feature type="transmembrane region" description="Helical" evidence="1">
    <location>
        <begin position="12"/>
        <end position="33"/>
    </location>
</feature>
<name>A0A653CVF8_CALMS</name>
<dbReference type="AlphaFoldDB" id="A0A653CVF8"/>
<organism evidence="2 3">
    <name type="scientific">Callosobruchus maculatus</name>
    <name type="common">Southern cowpea weevil</name>
    <name type="synonym">Pulse bruchid</name>
    <dbReference type="NCBI Taxonomy" id="64391"/>
    <lineage>
        <taxon>Eukaryota</taxon>
        <taxon>Metazoa</taxon>
        <taxon>Ecdysozoa</taxon>
        <taxon>Arthropoda</taxon>
        <taxon>Hexapoda</taxon>
        <taxon>Insecta</taxon>
        <taxon>Pterygota</taxon>
        <taxon>Neoptera</taxon>
        <taxon>Endopterygota</taxon>
        <taxon>Coleoptera</taxon>
        <taxon>Polyphaga</taxon>
        <taxon>Cucujiformia</taxon>
        <taxon>Chrysomeloidea</taxon>
        <taxon>Chrysomelidae</taxon>
        <taxon>Bruchinae</taxon>
        <taxon>Bruchini</taxon>
        <taxon>Callosobruchus</taxon>
    </lineage>
</organism>
<dbReference type="Proteomes" id="UP000410492">
    <property type="component" value="Unassembled WGS sequence"/>
</dbReference>
<proteinExistence type="predicted"/>
<gene>
    <name evidence="2" type="ORF">CALMAC_LOCUS11641</name>
</gene>
<accession>A0A653CVF8</accession>
<evidence type="ECO:0000256" key="1">
    <source>
        <dbReference type="SAM" id="Phobius"/>
    </source>
</evidence>
<keyword evidence="1" id="KW-0812">Transmembrane</keyword>
<reference evidence="2 3" key="1">
    <citation type="submission" date="2019-01" db="EMBL/GenBank/DDBJ databases">
        <authorList>
            <person name="Sayadi A."/>
        </authorList>
    </citation>
    <scope>NUCLEOTIDE SEQUENCE [LARGE SCALE GENOMIC DNA]</scope>
</reference>
<sequence length="110" mass="12731">MRFCERCRCGLFIIFFLVVYFLLCDLCASWIIVTSVTSVRATRVKRERDCISIAHKVVTIVVICNFLSRRRQLQWSFAASTYASIFKHYCVYHTQVNGASGGFLGQVDRY</sequence>
<keyword evidence="1" id="KW-0472">Membrane</keyword>
<evidence type="ECO:0000313" key="3">
    <source>
        <dbReference type="Proteomes" id="UP000410492"/>
    </source>
</evidence>
<evidence type="ECO:0000313" key="2">
    <source>
        <dbReference type="EMBL" id="VEN51073.1"/>
    </source>
</evidence>
<dbReference type="EMBL" id="CAACVG010008787">
    <property type="protein sequence ID" value="VEN51073.1"/>
    <property type="molecule type" value="Genomic_DNA"/>
</dbReference>